<dbReference type="Pfam" id="PF00005">
    <property type="entry name" value="ABC_tran"/>
    <property type="match status" value="1"/>
</dbReference>
<dbReference type="SMART" id="SM00382">
    <property type="entry name" value="AAA"/>
    <property type="match status" value="1"/>
</dbReference>
<comment type="caution">
    <text evidence="5">The sequence shown here is derived from an EMBL/GenBank/DDBJ whole genome shotgun (WGS) entry which is preliminary data.</text>
</comment>
<dbReference type="PROSITE" id="PS00211">
    <property type="entry name" value="ABC_TRANSPORTER_1"/>
    <property type="match status" value="1"/>
</dbReference>
<gene>
    <name evidence="5" type="ORF">EBB54_22235</name>
</gene>
<dbReference type="Proteomes" id="UP000274920">
    <property type="component" value="Unassembled WGS sequence"/>
</dbReference>
<protein>
    <submittedName>
        <fullName evidence="5">ABC transporter ATP-binding protein</fullName>
    </submittedName>
</protein>
<evidence type="ECO:0000313" key="5">
    <source>
        <dbReference type="EMBL" id="RRK33777.1"/>
    </source>
</evidence>
<keyword evidence="1" id="KW-0813">Transport</keyword>
<proteinExistence type="predicted"/>
<dbReference type="InterPro" id="IPR003439">
    <property type="entry name" value="ABC_transporter-like_ATP-bd"/>
</dbReference>
<sequence length="277" mass="30853">MNAMKIENLVRDYGGGKGVFDVSFHVDQGEAFGFLGPNGAGKTTTIRHLMGFLKPKSGSCTINGLDCWRERDKVQARLGYIPGEISFFEGISGAEFLKFIAQYRGIGSQTRKEDLLERFELDPKSKIKKMSKGMKQKLGIVAAFMHDPDILILDEPTSGLDPLMQNRFIDLVAEEKKQGKTILMSSHMFEEVERTCDRIGIIRTGRMVAVDAAAALRERHTRSYTVTLENESAAEAFAADFNGVRDGLKVTVTTKQSLEEIFMNYYGGEKHDEHGAV</sequence>
<evidence type="ECO:0000256" key="2">
    <source>
        <dbReference type="ARBA" id="ARBA00022741"/>
    </source>
</evidence>
<keyword evidence="3 5" id="KW-0067">ATP-binding</keyword>
<dbReference type="RefSeq" id="WP_125128987.1">
    <property type="nucleotide sequence ID" value="NZ_RHJS01000002.1"/>
</dbReference>
<dbReference type="CDD" id="cd03230">
    <property type="entry name" value="ABC_DR_subfamily_A"/>
    <property type="match status" value="1"/>
</dbReference>
<dbReference type="SUPFAM" id="SSF52540">
    <property type="entry name" value="P-loop containing nucleoside triphosphate hydrolases"/>
    <property type="match status" value="1"/>
</dbReference>
<dbReference type="InterPro" id="IPR051782">
    <property type="entry name" value="ABC_Transporter_VariousFunc"/>
</dbReference>
<dbReference type="PANTHER" id="PTHR42939">
    <property type="entry name" value="ABC TRANSPORTER ATP-BINDING PROTEIN ALBC-RELATED"/>
    <property type="match status" value="1"/>
</dbReference>
<reference evidence="5" key="1">
    <citation type="submission" date="2018-10" db="EMBL/GenBank/DDBJ databases">
        <title>Schaedlerella arabinophila gen. nov. sp. nov., isolated from the mouse intestinal tract and comparative analysis with the genome of the closely related altered Schaedler flora strain ASF502.</title>
        <authorList>
            <person name="Miyake S."/>
            <person name="Soh M."/>
            <person name="Seedorf H."/>
        </authorList>
    </citation>
    <scope>NUCLEOTIDE SEQUENCE [LARGE SCALE GENOMIC DNA]</scope>
    <source>
        <strain evidence="5">DSM 106076</strain>
    </source>
</reference>
<dbReference type="Gene3D" id="3.40.50.300">
    <property type="entry name" value="P-loop containing nucleotide triphosphate hydrolases"/>
    <property type="match status" value="1"/>
</dbReference>
<evidence type="ECO:0000259" key="4">
    <source>
        <dbReference type="PROSITE" id="PS50893"/>
    </source>
</evidence>
<dbReference type="InterPro" id="IPR017871">
    <property type="entry name" value="ABC_transporter-like_CS"/>
</dbReference>
<dbReference type="EMBL" id="RHJS01000002">
    <property type="protein sequence ID" value="RRK33777.1"/>
    <property type="molecule type" value="Genomic_DNA"/>
</dbReference>
<dbReference type="GO" id="GO:0016887">
    <property type="term" value="F:ATP hydrolysis activity"/>
    <property type="evidence" value="ECO:0007669"/>
    <property type="project" value="InterPro"/>
</dbReference>
<dbReference type="PROSITE" id="PS50893">
    <property type="entry name" value="ABC_TRANSPORTER_2"/>
    <property type="match status" value="1"/>
</dbReference>
<name>A0A3R8R7I7_9FIRM</name>
<dbReference type="InterPro" id="IPR027417">
    <property type="entry name" value="P-loop_NTPase"/>
</dbReference>
<evidence type="ECO:0000256" key="3">
    <source>
        <dbReference type="ARBA" id="ARBA00022840"/>
    </source>
</evidence>
<keyword evidence="6" id="KW-1185">Reference proteome</keyword>
<evidence type="ECO:0000313" key="6">
    <source>
        <dbReference type="Proteomes" id="UP000274920"/>
    </source>
</evidence>
<accession>A0A3R8R7I7</accession>
<feature type="domain" description="ABC transporter" evidence="4">
    <location>
        <begin position="4"/>
        <end position="229"/>
    </location>
</feature>
<dbReference type="GO" id="GO:0005524">
    <property type="term" value="F:ATP binding"/>
    <property type="evidence" value="ECO:0007669"/>
    <property type="project" value="UniProtKB-KW"/>
</dbReference>
<evidence type="ECO:0000256" key="1">
    <source>
        <dbReference type="ARBA" id="ARBA00022448"/>
    </source>
</evidence>
<organism evidence="5 6">
    <name type="scientific">Schaedlerella arabinosiphila</name>
    <dbReference type="NCBI Taxonomy" id="2044587"/>
    <lineage>
        <taxon>Bacteria</taxon>
        <taxon>Bacillati</taxon>
        <taxon>Bacillota</taxon>
        <taxon>Clostridia</taxon>
        <taxon>Lachnospirales</taxon>
        <taxon>Lachnospiraceae</taxon>
        <taxon>Schaedlerella</taxon>
    </lineage>
</organism>
<keyword evidence="2" id="KW-0547">Nucleotide-binding</keyword>
<dbReference type="InterPro" id="IPR003593">
    <property type="entry name" value="AAA+_ATPase"/>
</dbReference>
<dbReference type="AlphaFoldDB" id="A0A3R8R7I7"/>
<dbReference type="PANTHER" id="PTHR42939:SF1">
    <property type="entry name" value="ABC TRANSPORTER ATP-BINDING PROTEIN ALBC-RELATED"/>
    <property type="match status" value="1"/>
</dbReference>